<reference evidence="1 2" key="1">
    <citation type="submission" date="2024-02" db="EMBL/GenBank/DDBJ databases">
        <title>High-quality chromosome-scale genome assembly of Pensacola bahiagrass (Paspalum notatum Flugge var. saurae).</title>
        <authorList>
            <person name="Vega J.M."/>
            <person name="Podio M."/>
            <person name="Orjuela J."/>
            <person name="Siena L.A."/>
            <person name="Pessino S.C."/>
            <person name="Combes M.C."/>
            <person name="Mariac C."/>
            <person name="Albertini E."/>
            <person name="Pupilli F."/>
            <person name="Ortiz J.P.A."/>
            <person name="Leblanc O."/>
        </authorList>
    </citation>
    <scope>NUCLEOTIDE SEQUENCE [LARGE SCALE GENOMIC DNA]</scope>
    <source>
        <strain evidence="1">R1</strain>
        <tissue evidence="1">Leaf</tissue>
    </source>
</reference>
<dbReference type="Proteomes" id="UP001341281">
    <property type="component" value="Chromosome 03"/>
</dbReference>
<proteinExistence type="predicted"/>
<name>A0AAQ3SW30_PASNO</name>
<accession>A0AAQ3SW30</accession>
<protein>
    <submittedName>
        <fullName evidence="1">Uncharacterized protein</fullName>
    </submittedName>
</protein>
<evidence type="ECO:0000313" key="2">
    <source>
        <dbReference type="Proteomes" id="UP001341281"/>
    </source>
</evidence>
<organism evidence="1 2">
    <name type="scientific">Paspalum notatum var. saurae</name>
    <dbReference type="NCBI Taxonomy" id="547442"/>
    <lineage>
        <taxon>Eukaryota</taxon>
        <taxon>Viridiplantae</taxon>
        <taxon>Streptophyta</taxon>
        <taxon>Embryophyta</taxon>
        <taxon>Tracheophyta</taxon>
        <taxon>Spermatophyta</taxon>
        <taxon>Magnoliopsida</taxon>
        <taxon>Liliopsida</taxon>
        <taxon>Poales</taxon>
        <taxon>Poaceae</taxon>
        <taxon>PACMAD clade</taxon>
        <taxon>Panicoideae</taxon>
        <taxon>Andropogonodae</taxon>
        <taxon>Paspaleae</taxon>
        <taxon>Paspalinae</taxon>
        <taxon>Paspalum</taxon>
    </lineage>
</organism>
<sequence>MVVALVEEAALGVEAKAVGAAAVAEQSPGTSNPSSFFEKSSMLEVTSNSNFVGFRFGASPTTPTRIPPNLPKSLAIHLARKELQDLKLKPVNHCSIRESPTESVARDH</sequence>
<evidence type="ECO:0000313" key="1">
    <source>
        <dbReference type="EMBL" id="WVZ61934.1"/>
    </source>
</evidence>
<dbReference type="EMBL" id="CP144747">
    <property type="protein sequence ID" value="WVZ61934.1"/>
    <property type="molecule type" value="Genomic_DNA"/>
</dbReference>
<dbReference type="AlphaFoldDB" id="A0AAQ3SW30"/>
<keyword evidence="2" id="KW-1185">Reference proteome</keyword>
<gene>
    <name evidence="1" type="ORF">U9M48_011739</name>
</gene>